<dbReference type="InterPro" id="IPR000399">
    <property type="entry name" value="TPP-bd_CS"/>
</dbReference>
<feature type="domain" description="Thiamine pyrophosphate enzyme central" evidence="5">
    <location>
        <begin position="199"/>
        <end position="329"/>
    </location>
</feature>
<organism evidence="8 9">
    <name type="scientific">Streptococcus oralis</name>
    <dbReference type="NCBI Taxonomy" id="1303"/>
    <lineage>
        <taxon>Bacteria</taxon>
        <taxon>Bacillati</taxon>
        <taxon>Bacillota</taxon>
        <taxon>Bacilli</taxon>
        <taxon>Lactobacillales</taxon>
        <taxon>Streptococcaceae</taxon>
        <taxon>Streptococcus</taxon>
    </lineage>
</organism>
<dbReference type="Pfam" id="PF02776">
    <property type="entry name" value="TPP_enzyme_N"/>
    <property type="match status" value="1"/>
</dbReference>
<dbReference type="InterPro" id="IPR012000">
    <property type="entry name" value="Thiamin_PyroP_enz_cen_dom"/>
</dbReference>
<keyword evidence="8" id="KW-0560">Oxidoreductase</keyword>
<keyword evidence="8" id="KW-0670">Pyruvate</keyword>
<evidence type="ECO:0000259" key="6">
    <source>
        <dbReference type="Pfam" id="PF02775"/>
    </source>
</evidence>
<dbReference type="SUPFAM" id="SSF52467">
    <property type="entry name" value="DHS-like NAD/FAD-binding domain"/>
    <property type="match status" value="1"/>
</dbReference>
<evidence type="ECO:0000313" key="8">
    <source>
        <dbReference type="EMBL" id="QQC35897.1"/>
    </source>
</evidence>
<dbReference type="GO" id="GO:0030976">
    <property type="term" value="F:thiamine pyrophosphate binding"/>
    <property type="evidence" value="ECO:0007669"/>
    <property type="project" value="InterPro"/>
</dbReference>
<keyword evidence="2 4" id="KW-0786">Thiamine pyrophosphate</keyword>
<dbReference type="PANTHER" id="PTHR42981">
    <property type="entry name" value="PYRUVATE DEHYDROGENASE [UBIQUINONE]"/>
    <property type="match status" value="1"/>
</dbReference>
<dbReference type="Proteomes" id="UP000595948">
    <property type="component" value="Chromosome"/>
</dbReference>
<dbReference type="InterPro" id="IPR012001">
    <property type="entry name" value="Thiamin_PyroP_enz_TPP-bd_dom"/>
</dbReference>
<evidence type="ECO:0000259" key="5">
    <source>
        <dbReference type="Pfam" id="PF00205"/>
    </source>
</evidence>
<dbReference type="Pfam" id="PF02775">
    <property type="entry name" value="TPP_enzyme_C"/>
    <property type="match status" value="1"/>
</dbReference>
<dbReference type="InterPro" id="IPR047211">
    <property type="entry name" value="POXB-like"/>
</dbReference>
<accession>A0A7T4ITQ9</accession>
<dbReference type="GO" id="GO:0047112">
    <property type="term" value="F:pyruvate oxidase activity"/>
    <property type="evidence" value="ECO:0007669"/>
    <property type="project" value="UniProtKB-UniRule"/>
</dbReference>
<proteinExistence type="inferred from homology"/>
<dbReference type="Gene3D" id="3.40.50.970">
    <property type="match status" value="2"/>
</dbReference>
<dbReference type="PROSITE" id="PS00187">
    <property type="entry name" value="TPP_ENZYMES"/>
    <property type="match status" value="1"/>
</dbReference>
<evidence type="ECO:0000259" key="7">
    <source>
        <dbReference type="Pfam" id="PF02776"/>
    </source>
</evidence>
<dbReference type="InterPro" id="IPR014092">
    <property type="entry name" value="Pyruvate_oxidase"/>
</dbReference>
<evidence type="ECO:0000256" key="4">
    <source>
        <dbReference type="RuleBase" id="RU362132"/>
    </source>
</evidence>
<dbReference type="NCBIfam" id="TIGR02720">
    <property type="entry name" value="pyruv_oxi_spxB"/>
    <property type="match status" value="1"/>
</dbReference>
<dbReference type="Gene3D" id="1.10.10.940">
    <property type="match status" value="1"/>
</dbReference>
<dbReference type="CDD" id="cd02014">
    <property type="entry name" value="TPP_POX"/>
    <property type="match status" value="1"/>
</dbReference>
<evidence type="ECO:0000256" key="3">
    <source>
        <dbReference type="NCBIfam" id="TIGR02720"/>
    </source>
</evidence>
<dbReference type="SUPFAM" id="SSF52518">
    <property type="entry name" value="Thiamin diphosphate-binding fold (THDP-binding)"/>
    <property type="match status" value="2"/>
</dbReference>
<evidence type="ECO:0000313" key="9">
    <source>
        <dbReference type="Proteomes" id="UP000595948"/>
    </source>
</evidence>
<comment type="similarity">
    <text evidence="1 4">Belongs to the TPP enzyme family.</text>
</comment>
<dbReference type="Pfam" id="PF00205">
    <property type="entry name" value="TPP_enzyme_M"/>
    <property type="match status" value="1"/>
</dbReference>
<dbReference type="InterPro" id="IPR011766">
    <property type="entry name" value="TPP_enzyme_TPP-bd"/>
</dbReference>
<feature type="domain" description="Thiamine pyrophosphate enzyme TPP-binding" evidence="6">
    <location>
        <begin position="390"/>
        <end position="538"/>
    </location>
</feature>
<dbReference type="InterPro" id="IPR047212">
    <property type="entry name" value="TPP_POXB-like"/>
</dbReference>
<evidence type="ECO:0000256" key="1">
    <source>
        <dbReference type="ARBA" id="ARBA00007812"/>
    </source>
</evidence>
<dbReference type="Gene3D" id="3.40.50.1220">
    <property type="entry name" value="TPP-binding domain"/>
    <property type="match status" value="1"/>
</dbReference>
<dbReference type="EMBL" id="CP066059">
    <property type="protein sequence ID" value="QQC35897.1"/>
    <property type="molecule type" value="Genomic_DNA"/>
</dbReference>
<dbReference type="RefSeq" id="WP_198459849.1">
    <property type="nucleotide sequence ID" value="NZ_CP066059.1"/>
</dbReference>
<dbReference type="AlphaFoldDB" id="A0A7T4ITQ9"/>
<dbReference type="InterPro" id="IPR029061">
    <property type="entry name" value="THDP-binding"/>
</dbReference>
<reference evidence="8 9" key="1">
    <citation type="submission" date="2020-12" db="EMBL/GenBank/DDBJ databases">
        <title>FDA dAtabase for Regulatory Grade micrObial Sequences (FDA-ARGOS): Supporting development and validation of Infectious Disease Dx tests.</title>
        <authorList>
            <person name="Sproer C."/>
            <person name="Gronow S."/>
            <person name="Severitt S."/>
            <person name="Schroder I."/>
            <person name="Tallon L."/>
            <person name="Sadzewicz L."/>
            <person name="Zhao X."/>
            <person name="Boylan J."/>
            <person name="Ott S."/>
            <person name="Bowen H."/>
            <person name="Vavikolanu K."/>
            <person name="Mehta A."/>
            <person name="Aluvathingal J."/>
            <person name="Nadendla S."/>
            <person name="Lowell S."/>
            <person name="Myers T."/>
            <person name="Yan Y."/>
            <person name="Sichtig H."/>
        </authorList>
    </citation>
    <scope>NUCLEOTIDE SEQUENCE [LARGE SCALE GENOMIC DNA]</scope>
    <source>
        <strain evidence="8 9">FDAARGOS_1021</strain>
    </source>
</reference>
<name>A0A7T4ITQ9_STROR</name>
<gene>
    <name evidence="8" type="primary">spxB</name>
    <name evidence="8" type="ORF">I6H78_02565</name>
</gene>
<dbReference type="PANTHER" id="PTHR42981:SF2">
    <property type="entry name" value="PYRUVATE DEHYDROGENASE [UBIQUINONE]"/>
    <property type="match status" value="1"/>
</dbReference>
<sequence>MTQGKITASAAMLNVLKTWGVDTIYGIPSGTLSSLMDALAEDKDIRFLQVRHEETGALAAVMQAKFGGSIGVAVGSGGSGGPGATHLINGVYDAAMDNTPFLAILGSRPVNELNMDAFQELNQNPMYNGIAVYNKRVAYAEQLPKVIDEACRAAVSKKGPAVVEIPVNFGFQEIDENSYYGSGSYERSFIAPALNEVEIDKAVEILNNAERPVIYAGYGGVKAGEVITELSRKIKAPIITTGKNFEAFEWNYEGLTGSAYRVGWKPANEVVFEADTVLFLGSNFPFAEVYEAFKNTEKFIQVDIDPYKLGKRHALDASILGDAGQAAKAILDKVNPVESTPWWRANVKNNQNWRDYMNKLEGKTEGELQLYQVYNAINKHADQDAIYSIDVGDTTQTSTRHLHMTPKNMWRTSPLFATMGIALPGGIAAKKDNPDRQVWNIMGDGAFNMCYPDVITNVQYDLPVINVVFSNGKYAFIKDKYEDTNKHLFGCDFPNADYAKIAEAQGAVGFTVDRIEDIDAVVAEAVKLNKEGKTVVIDARISQHRPLPVEVLELDPKLHSEESIKAFKEKYEAEELVPFRLFLEEEGLQSRAIK</sequence>
<dbReference type="EC" id="1.2.3.3" evidence="3"/>
<protein>
    <recommendedName>
        <fullName evidence="3">Pyruvate oxidase</fullName>
        <ecNumber evidence="3">1.2.3.3</ecNumber>
    </recommendedName>
</protein>
<feature type="domain" description="Thiamine pyrophosphate enzyme N-terminal TPP-binding" evidence="7">
    <location>
        <begin position="7"/>
        <end position="125"/>
    </location>
</feature>
<dbReference type="GO" id="GO:0000287">
    <property type="term" value="F:magnesium ion binding"/>
    <property type="evidence" value="ECO:0007669"/>
    <property type="project" value="InterPro"/>
</dbReference>
<dbReference type="InterPro" id="IPR029035">
    <property type="entry name" value="DHS-like_NAD/FAD-binding_dom"/>
</dbReference>
<evidence type="ECO:0000256" key="2">
    <source>
        <dbReference type="ARBA" id="ARBA00023052"/>
    </source>
</evidence>